<dbReference type="RefSeq" id="WP_342848668.1">
    <property type="nucleotide sequence ID" value="NZ_JBBMQO010000006.1"/>
</dbReference>
<gene>
    <name evidence="2" type="ORF">WNY59_12175</name>
</gene>
<dbReference type="InterPro" id="IPR013159">
    <property type="entry name" value="DnaA_C"/>
</dbReference>
<dbReference type="EMBL" id="JBBMQO010000006">
    <property type="protein sequence ID" value="MEM5502342.1"/>
    <property type="molecule type" value="Genomic_DNA"/>
</dbReference>
<accession>A0ABU9T891</accession>
<dbReference type="Proteomes" id="UP001477870">
    <property type="component" value="Unassembled WGS sequence"/>
</dbReference>
<dbReference type="InterPro" id="IPR010921">
    <property type="entry name" value="Trp_repressor/repl_initiator"/>
</dbReference>
<comment type="caution">
    <text evidence="2">The sequence shown here is derived from an EMBL/GenBank/DDBJ whole genome shotgun (WGS) entry which is preliminary data.</text>
</comment>
<organism evidence="2 3">
    <name type="scientific">Ahrensia kielensis</name>
    <dbReference type="NCBI Taxonomy" id="76980"/>
    <lineage>
        <taxon>Bacteria</taxon>
        <taxon>Pseudomonadati</taxon>
        <taxon>Pseudomonadota</taxon>
        <taxon>Alphaproteobacteria</taxon>
        <taxon>Hyphomicrobiales</taxon>
        <taxon>Ahrensiaceae</taxon>
        <taxon>Ahrensia</taxon>
    </lineage>
</organism>
<keyword evidence="3" id="KW-1185">Reference proteome</keyword>
<proteinExistence type="predicted"/>
<dbReference type="SUPFAM" id="SSF48295">
    <property type="entry name" value="TrpR-like"/>
    <property type="match status" value="1"/>
</dbReference>
<dbReference type="SMART" id="SM00760">
    <property type="entry name" value="Bac_DnaA_C"/>
    <property type="match status" value="1"/>
</dbReference>
<dbReference type="Gene3D" id="1.10.1750.10">
    <property type="match status" value="1"/>
</dbReference>
<dbReference type="CDD" id="cd06571">
    <property type="entry name" value="Bac_DnaA_C"/>
    <property type="match status" value="1"/>
</dbReference>
<feature type="domain" description="Chromosomal replication initiator DnaA C-terminal" evidence="1">
    <location>
        <begin position="49"/>
        <end position="118"/>
    </location>
</feature>
<dbReference type="Pfam" id="PF08299">
    <property type="entry name" value="Bac_DnaA_C"/>
    <property type="match status" value="1"/>
</dbReference>
<evidence type="ECO:0000259" key="1">
    <source>
        <dbReference type="SMART" id="SM00760"/>
    </source>
</evidence>
<sequence>MLKTKAIKRNNYLNDFLPSAASKQRAEDQIFTPLCDCAATVSADLHMEICDGLIDIMAALFNVSGRQLRSPQRDRKDIARVRQIGMYIARVTLCLNIRLIADGFARDKSTVTYACHLIEDLRDDEEFDLIITRVEAVVGAAFKHVLSAKVGDNDYK</sequence>
<name>A0ABU9T891_9HYPH</name>
<evidence type="ECO:0000313" key="2">
    <source>
        <dbReference type="EMBL" id="MEM5502342.1"/>
    </source>
</evidence>
<protein>
    <submittedName>
        <fullName evidence="2">Helix-turn-helix domain-containing protein</fullName>
    </submittedName>
</protein>
<evidence type="ECO:0000313" key="3">
    <source>
        <dbReference type="Proteomes" id="UP001477870"/>
    </source>
</evidence>
<reference evidence="2 3" key="1">
    <citation type="submission" date="2024-03" db="EMBL/GenBank/DDBJ databases">
        <title>Community enrichment and isolation of bacterial strains for fucoidan degradation.</title>
        <authorList>
            <person name="Sichert A."/>
        </authorList>
    </citation>
    <scope>NUCLEOTIDE SEQUENCE [LARGE SCALE GENOMIC DNA]</scope>
    <source>
        <strain evidence="2 3">AS62</strain>
    </source>
</reference>